<dbReference type="NCBIfam" id="TIGR00419">
    <property type="entry name" value="tim"/>
    <property type="match status" value="1"/>
</dbReference>
<proteinExistence type="inferred from homology"/>
<dbReference type="PROSITE" id="PS00171">
    <property type="entry name" value="TIM_1"/>
    <property type="match status" value="1"/>
</dbReference>
<dbReference type="Pfam" id="PF00121">
    <property type="entry name" value="TIM"/>
    <property type="match status" value="1"/>
</dbReference>
<keyword evidence="5 8" id="KW-0963">Cytoplasm</keyword>
<dbReference type="RefSeq" id="WP_307155349.1">
    <property type="nucleotide sequence ID" value="NZ_JAUSUK010000002.1"/>
</dbReference>
<accession>A0ABU0CDZ8</accession>
<feature type="active site" description="Electrophile" evidence="8">
    <location>
        <position position="94"/>
    </location>
</feature>
<dbReference type="InterPro" id="IPR013785">
    <property type="entry name" value="Aldolase_TIM"/>
</dbReference>
<dbReference type="CDD" id="cd00311">
    <property type="entry name" value="TIM"/>
    <property type="match status" value="1"/>
</dbReference>
<comment type="pathway">
    <text evidence="8 9">Carbohydrate degradation; glycolysis; D-glyceraldehyde 3-phosphate from glycerone phosphate: step 1/1.</text>
</comment>
<evidence type="ECO:0000256" key="9">
    <source>
        <dbReference type="RuleBase" id="RU363013"/>
    </source>
</evidence>
<keyword evidence="6 8" id="KW-0324">Glycolysis</keyword>
<dbReference type="InterPro" id="IPR000652">
    <property type="entry name" value="Triosephosphate_isomerase"/>
</dbReference>
<evidence type="ECO:0000256" key="7">
    <source>
        <dbReference type="ARBA" id="ARBA00023235"/>
    </source>
</evidence>
<organism evidence="10 11">
    <name type="scientific">Rhodopseudomonas julia</name>
    <dbReference type="NCBI Taxonomy" id="200617"/>
    <lineage>
        <taxon>Bacteria</taxon>
        <taxon>Pseudomonadati</taxon>
        <taxon>Pseudomonadota</taxon>
        <taxon>Alphaproteobacteria</taxon>
        <taxon>Hyphomicrobiales</taxon>
        <taxon>Nitrobacteraceae</taxon>
        <taxon>Rhodopseudomonas</taxon>
    </lineage>
</organism>
<evidence type="ECO:0000313" key="10">
    <source>
        <dbReference type="EMBL" id="MDQ0327292.1"/>
    </source>
</evidence>
<evidence type="ECO:0000313" key="11">
    <source>
        <dbReference type="Proteomes" id="UP001230253"/>
    </source>
</evidence>
<dbReference type="SUPFAM" id="SSF51351">
    <property type="entry name" value="Triosephosphate isomerase (TIM)"/>
    <property type="match status" value="1"/>
</dbReference>
<evidence type="ECO:0000256" key="3">
    <source>
        <dbReference type="ARBA" id="ARBA00007422"/>
    </source>
</evidence>
<comment type="subunit">
    <text evidence="8 9">Homodimer.</text>
</comment>
<gene>
    <name evidence="8" type="primary">tpiA</name>
    <name evidence="10" type="ORF">J2R99_003161</name>
</gene>
<dbReference type="Proteomes" id="UP001230253">
    <property type="component" value="Unassembled WGS sequence"/>
</dbReference>
<dbReference type="PANTHER" id="PTHR21139">
    <property type="entry name" value="TRIOSEPHOSPHATE ISOMERASE"/>
    <property type="match status" value="1"/>
</dbReference>
<dbReference type="EC" id="5.3.1.1" evidence="8 9"/>
<sequence>MMKWVIGNWKMNGLSESLHEARSIGDGVGGWTGKVVSMICPPATLIARMTMHCAGTPLEFGGQDCHAKASGAHTGDIAAEMLSDAGARAVILGHSERRTDHGETNEEVRAKVDAAWRAALTPIVCVGEVEAERDAGRAEVVVEEQLAASLPDALPTQENEDLIVAYEPVWAIGTGRVPTEADIGAMHGQIRARLVKRYGEAGRRVPILYGGSMKPDNARAIMSIADVDGGLVGGASLKAESFLAIAKAAAAAEAA</sequence>
<comment type="function">
    <text evidence="8">Involved in the gluconeogenesis. Catalyzes stereospecifically the conversion of dihydroxyacetone phosphate (DHAP) to D-glyceraldehyde-3-phosphate (G3P).</text>
</comment>
<evidence type="ECO:0000256" key="5">
    <source>
        <dbReference type="ARBA" id="ARBA00022490"/>
    </source>
</evidence>
<dbReference type="PROSITE" id="PS51440">
    <property type="entry name" value="TIM_2"/>
    <property type="match status" value="1"/>
</dbReference>
<evidence type="ECO:0000256" key="1">
    <source>
        <dbReference type="ARBA" id="ARBA00000148"/>
    </source>
</evidence>
<evidence type="ECO:0000256" key="6">
    <source>
        <dbReference type="ARBA" id="ARBA00023152"/>
    </source>
</evidence>
<comment type="similarity">
    <text evidence="3 8 9">Belongs to the triosephosphate isomerase family.</text>
</comment>
<dbReference type="HAMAP" id="MF_00147_B">
    <property type="entry name" value="TIM_B"/>
    <property type="match status" value="1"/>
</dbReference>
<keyword evidence="7 8" id="KW-0413">Isomerase</keyword>
<dbReference type="InterPro" id="IPR022896">
    <property type="entry name" value="TrioseP_Isoase_bac/euk"/>
</dbReference>
<evidence type="ECO:0000256" key="2">
    <source>
        <dbReference type="ARBA" id="ARBA00004939"/>
    </source>
</evidence>
<comment type="pathway">
    <text evidence="8 9">Carbohydrate biosynthesis; gluconeogenesis.</text>
</comment>
<evidence type="ECO:0000256" key="4">
    <source>
        <dbReference type="ARBA" id="ARBA00022432"/>
    </source>
</evidence>
<evidence type="ECO:0000256" key="8">
    <source>
        <dbReference type="HAMAP-Rule" id="MF_00147"/>
    </source>
</evidence>
<comment type="caution">
    <text evidence="10">The sequence shown here is derived from an EMBL/GenBank/DDBJ whole genome shotgun (WGS) entry which is preliminary data.</text>
</comment>
<feature type="binding site" evidence="8">
    <location>
        <position position="173"/>
    </location>
    <ligand>
        <name>substrate</name>
    </ligand>
</feature>
<feature type="binding site" evidence="8">
    <location>
        <position position="212"/>
    </location>
    <ligand>
        <name>substrate</name>
    </ligand>
</feature>
<keyword evidence="11" id="KW-1185">Reference proteome</keyword>
<name>A0ABU0CDZ8_9BRAD</name>
<dbReference type="Gene3D" id="3.20.20.70">
    <property type="entry name" value="Aldolase class I"/>
    <property type="match status" value="1"/>
</dbReference>
<keyword evidence="4 8" id="KW-0312">Gluconeogenesis</keyword>
<dbReference type="EMBL" id="JAUSUK010000002">
    <property type="protein sequence ID" value="MDQ0327292.1"/>
    <property type="molecule type" value="Genomic_DNA"/>
</dbReference>
<dbReference type="PANTHER" id="PTHR21139:SF42">
    <property type="entry name" value="TRIOSEPHOSPHATE ISOMERASE"/>
    <property type="match status" value="1"/>
</dbReference>
<dbReference type="InterPro" id="IPR035990">
    <property type="entry name" value="TIM_sf"/>
</dbReference>
<reference evidence="10 11" key="1">
    <citation type="submission" date="2023-07" db="EMBL/GenBank/DDBJ databases">
        <title>Genomic Encyclopedia of Type Strains, Phase IV (KMG-IV): sequencing the most valuable type-strain genomes for metagenomic binning, comparative biology and taxonomic classification.</title>
        <authorList>
            <person name="Goeker M."/>
        </authorList>
    </citation>
    <scope>NUCLEOTIDE SEQUENCE [LARGE SCALE GENOMIC DNA]</scope>
    <source>
        <strain evidence="10 11">DSM 11549</strain>
    </source>
</reference>
<comment type="catalytic activity">
    <reaction evidence="8 9">
        <text>D-glyceraldehyde 3-phosphate = dihydroxyacetone phosphate</text>
        <dbReference type="Rhea" id="RHEA:18585"/>
        <dbReference type="ChEBI" id="CHEBI:57642"/>
        <dbReference type="ChEBI" id="CHEBI:59776"/>
        <dbReference type="EC" id="5.3.1.1"/>
    </reaction>
</comment>
<feature type="binding site" evidence="8">
    <location>
        <begin position="233"/>
        <end position="234"/>
    </location>
    <ligand>
        <name>substrate</name>
    </ligand>
</feature>
<feature type="active site" description="Proton acceptor" evidence="8">
    <location>
        <position position="167"/>
    </location>
</feature>
<feature type="binding site" evidence="8">
    <location>
        <begin position="8"/>
        <end position="10"/>
    </location>
    <ligand>
        <name>substrate</name>
    </ligand>
</feature>
<protein>
    <recommendedName>
        <fullName evidence="8 9">Triosephosphate isomerase</fullName>
        <shortName evidence="8">TIM</shortName>
        <shortName evidence="8">TPI</shortName>
        <ecNumber evidence="8 9">5.3.1.1</ecNumber>
    </recommendedName>
    <alternativeName>
        <fullName evidence="8">Triose-phosphate isomerase</fullName>
    </alternativeName>
</protein>
<comment type="subcellular location">
    <subcellularLocation>
        <location evidence="8 9">Cytoplasm</location>
    </subcellularLocation>
</comment>
<comment type="pathway">
    <text evidence="2">Carbohydrate metabolism; erythritol degradation.</text>
</comment>
<dbReference type="InterPro" id="IPR020861">
    <property type="entry name" value="Triosephosphate_isomerase_AS"/>
</dbReference>
<comment type="catalytic activity">
    <reaction evidence="1">
        <text>L-erythrulose 1-phosphate = D-erythrulose 4-phosphate</text>
        <dbReference type="Rhea" id="RHEA:49588"/>
        <dbReference type="ChEBI" id="CHEBI:58002"/>
        <dbReference type="ChEBI" id="CHEBI:90796"/>
        <dbReference type="EC" id="5.3.1.33"/>
    </reaction>
</comment>
<dbReference type="GO" id="GO:0004807">
    <property type="term" value="F:triose-phosphate isomerase activity"/>
    <property type="evidence" value="ECO:0007669"/>
    <property type="project" value="UniProtKB-EC"/>
</dbReference>